<sequence length="260" mass="29885">MDLVLYQTVLYAACLVNFLLALLLLFNNYEYRKYDIYHRSCKITAINYINFAIGFFIHGYLTLRFQNPVAASALSVSYFHVGAVMFSWSHTPLMCPNYLTRRIAIRDICILGVGIITYWLPIVIPLLRPYSEWPFAIFFLHGVYLSYMFLSNYYKTQNSIEQTTVEGNAPTWWTPETKRRLLSKHHSFITGCVLIVIFGLGSIAITAAFPTQVWPYTLLSGGGMLVFWFLYYAVSEYGGVIEIATYAMKINSLDGSRRKK</sequence>
<feature type="transmembrane region" description="Helical" evidence="1">
    <location>
        <begin position="108"/>
        <end position="127"/>
    </location>
</feature>
<evidence type="ECO:0000256" key="1">
    <source>
        <dbReference type="SAM" id="Phobius"/>
    </source>
</evidence>
<feature type="transmembrane region" description="Helical" evidence="1">
    <location>
        <begin position="6"/>
        <end position="25"/>
    </location>
</feature>
<dbReference type="RefSeq" id="WP_139209042.1">
    <property type="nucleotide sequence ID" value="NZ_FNRF01000005.1"/>
</dbReference>
<reference evidence="2 3" key="1">
    <citation type="submission" date="2016-10" db="EMBL/GenBank/DDBJ databases">
        <authorList>
            <person name="de Groot N.N."/>
        </authorList>
    </citation>
    <scope>NUCLEOTIDE SEQUENCE [LARGE SCALE GENOMIC DNA]</scope>
    <source>
        <strain evidence="2 3">D31d</strain>
    </source>
</reference>
<feature type="transmembrane region" description="Helical" evidence="1">
    <location>
        <begin position="188"/>
        <end position="207"/>
    </location>
</feature>
<protein>
    <submittedName>
        <fullName evidence="2">Uncharacterized protein</fullName>
    </submittedName>
</protein>
<dbReference type="OrthoDB" id="1070599at2"/>
<dbReference type="Proteomes" id="UP000182257">
    <property type="component" value="Unassembled WGS sequence"/>
</dbReference>
<evidence type="ECO:0000313" key="3">
    <source>
        <dbReference type="Proteomes" id="UP000182257"/>
    </source>
</evidence>
<keyword evidence="1" id="KW-1133">Transmembrane helix</keyword>
<keyword evidence="1" id="KW-0812">Transmembrane</keyword>
<dbReference type="EMBL" id="FNRF01000005">
    <property type="protein sequence ID" value="SEA84489.1"/>
    <property type="molecule type" value="Genomic_DNA"/>
</dbReference>
<accession>A0A1H4EI33</accession>
<feature type="transmembrane region" description="Helical" evidence="1">
    <location>
        <begin position="133"/>
        <end position="150"/>
    </location>
</feature>
<gene>
    <name evidence="2" type="ORF">SAMN05216462_2832</name>
</gene>
<feature type="transmembrane region" description="Helical" evidence="1">
    <location>
        <begin position="45"/>
        <end position="63"/>
    </location>
</feature>
<evidence type="ECO:0000313" key="2">
    <source>
        <dbReference type="EMBL" id="SEA84489.1"/>
    </source>
</evidence>
<proteinExistence type="predicted"/>
<feature type="transmembrane region" description="Helical" evidence="1">
    <location>
        <begin position="69"/>
        <end position="88"/>
    </location>
</feature>
<dbReference type="AlphaFoldDB" id="A0A1H4EI33"/>
<keyword evidence="1" id="KW-0472">Membrane</keyword>
<name>A0A1H4EI33_XYLRU</name>
<organism evidence="2 3">
    <name type="scientific">Xylanibacter ruminicola</name>
    <name type="common">Prevotella ruminicola</name>
    <dbReference type="NCBI Taxonomy" id="839"/>
    <lineage>
        <taxon>Bacteria</taxon>
        <taxon>Pseudomonadati</taxon>
        <taxon>Bacteroidota</taxon>
        <taxon>Bacteroidia</taxon>
        <taxon>Bacteroidales</taxon>
        <taxon>Prevotellaceae</taxon>
        <taxon>Xylanibacter</taxon>
    </lineage>
</organism>